<feature type="compositionally biased region" description="Basic and acidic residues" evidence="1">
    <location>
        <begin position="247"/>
        <end position="265"/>
    </location>
</feature>
<feature type="compositionally biased region" description="Polar residues" evidence="1">
    <location>
        <begin position="272"/>
        <end position="297"/>
    </location>
</feature>
<keyword evidence="3" id="KW-1185">Reference proteome</keyword>
<feature type="compositionally biased region" description="Low complexity" evidence="1">
    <location>
        <begin position="59"/>
        <end position="85"/>
    </location>
</feature>
<sequence length="476" mass="51416">MGRACMDQARGDTHSPDPISRARPGSRDSTTTQGLFQGLHIIDTPPAPTHTSHLEPTRTTKTPGPGTPRSTYINTLSSSQTSSSYPPSPASQPQASPFPPLPEHIPPQLAWIITPSRPHLDGTPSLRVNPASEYSFHSPLAPQPSPQPASSDTMSTAALHFDPGFNHFSMGSRSSFAWPGMCRPYTIGPPPRPAHQGHPSNLAADVVLEPTNGGLLPQDMGHYAPESSLSPPMHSRSATSSPPRMSAEQRELKRQREQARRDSKLSARIQRAGSQGSQSGYDVASPPSTQGEFAHTSGMSSMPVYTTAPADISLLTEPTTLAPQMVLPSYSPPLPSSNQMGFPSPYQQPQYIDYPYPSSTGAPLSSHYGPVSHDPVMMYSIPPMMQAGGAPHQHDNQGHVRVVQSRPKPQCWEHGCNGRQFSTFSNLLRHQREKSGQATKASCPDCGAEFTRTTARNGHLLHQKCKQKRQSSTSSS</sequence>
<feature type="region of interest" description="Disordered" evidence="1">
    <location>
        <begin position="1"/>
        <end position="156"/>
    </location>
</feature>
<evidence type="ECO:0000313" key="2">
    <source>
        <dbReference type="EMBL" id="POS72703.1"/>
    </source>
</evidence>
<dbReference type="Gene3D" id="3.30.160.60">
    <property type="entry name" value="Classic Zinc Finger"/>
    <property type="match status" value="1"/>
</dbReference>
<protein>
    <recommendedName>
        <fullName evidence="4">C2H2-type domain-containing protein</fullName>
    </recommendedName>
</protein>
<evidence type="ECO:0000256" key="1">
    <source>
        <dbReference type="SAM" id="MobiDB-lite"/>
    </source>
</evidence>
<evidence type="ECO:0000313" key="3">
    <source>
        <dbReference type="Proteomes" id="UP000094444"/>
    </source>
</evidence>
<gene>
    <name evidence="2" type="ORF">DHEL01_v208905</name>
</gene>
<comment type="caution">
    <text evidence="2">The sequence shown here is derived from an EMBL/GenBank/DDBJ whole genome shotgun (WGS) entry which is preliminary data.</text>
</comment>
<dbReference type="AlphaFoldDB" id="A0A2P5HR08"/>
<proteinExistence type="predicted"/>
<reference evidence="2" key="1">
    <citation type="submission" date="2017-09" db="EMBL/GenBank/DDBJ databases">
        <title>Polyketide synthases of a Diaporthe helianthi virulent isolate.</title>
        <authorList>
            <person name="Baroncelli R."/>
        </authorList>
    </citation>
    <scope>NUCLEOTIDE SEQUENCE [LARGE SCALE GENOMIC DNA]</scope>
    <source>
        <strain evidence="2">7/96</strain>
    </source>
</reference>
<organism evidence="2 3">
    <name type="scientific">Diaporthe helianthi</name>
    <dbReference type="NCBI Taxonomy" id="158607"/>
    <lineage>
        <taxon>Eukaryota</taxon>
        <taxon>Fungi</taxon>
        <taxon>Dikarya</taxon>
        <taxon>Ascomycota</taxon>
        <taxon>Pezizomycotina</taxon>
        <taxon>Sordariomycetes</taxon>
        <taxon>Sordariomycetidae</taxon>
        <taxon>Diaporthales</taxon>
        <taxon>Diaporthaceae</taxon>
        <taxon>Diaporthe</taxon>
    </lineage>
</organism>
<evidence type="ECO:0008006" key="4">
    <source>
        <dbReference type="Google" id="ProtNLM"/>
    </source>
</evidence>
<name>A0A2P5HR08_DIAHE</name>
<dbReference type="OrthoDB" id="5366256at2759"/>
<dbReference type="EMBL" id="MAVT02000944">
    <property type="protein sequence ID" value="POS72703.1"/>
    <property type="molecule type" value="Genomic_DNA"/>
</dbReference>
<dbReference type="InParanoid" id="A0A2P5HR08"/>
<accession>A0A2P5HR08</accession>
<feature type="region of interest" description="Disordered" evidence="1">
    <location>
        <begin position="211"/>
        <end position="297"/>
    </location>
</feature>
<dbReference type="Proteomes" id="UP000094444">
    <property type="component" value="Unassembled WGS sequence"/>
</dbReference>
<feature type="compositionally biased region" description="Pro residues" evidence="1">
    <location>
        <begin position="86"/>
        <end position="105"/>
    </location>
</feature>